<reference evidence="2" key="1">
    <citation type="submission" date="2025-08" db="UniProtKB">
        <authorList>
            <consortium name="RefSeq"/>
        </authorList>
    </citation>
    <scope>IDENTIFICATION</scope>
</reference>
<dbReference type="RefSeq" id="XP_014678607.1">
    <property type="nucleotide sequence ID" value="XM_014823121.1"/>
</dbReference>
<protein>
    <submittedName>
        <fullName evidence="2">Uncharacterized protein LOC106818407</fullName>
    </submittedName>
</protein>
<dbReference type="PANTHER" id="PTHR31751:SF44">
    <property type="entry name" value="SI:CH211-211K8.4-RELATED"/>
    <property type="match status" value="1"/>
</dbReference>
<dbReference type="PANTHER" id="PTHR31751">
    <property type="entry name" value="SI:CH211-108C17.2-RELATED-RELATED"/>
    <property type="match status" value="1"/>
</dbReference>
<accession>A0ABM1F2D6</accession>
<sequence length="180" mass="20967">MDIEKNKLLDTQLVQSNEVANSNAMELEGLKRVLTTLNDNDIAVASIITDRHVQIRKFLREKHPEIHHWFDVWHLSKGVKKKIDLLSKRKDCEVLAEWSRAISNHLYWCVASSSGDGDMVEAKWRSIMRHIVDIHKDHAEIFPECLHGPIEPRKWLRQGLCSKYSGSSSLPSLRYHKHLW</sequence>
<keyword evidence="1" id="KW-1185">Reference proteome</keyword>
<gene>
    <name evidence="2" type="primary">LOC106818407</name>
</gene>
<evidence type="ECO:0000313" key="1">
    <source>
        <dbReference type="Proteomes" id="UP000695022"/>
    </source>
</evidence>
<evidence type="ECO:0000313" key="2">
    <source>
        <dbReference type="RefSeq" id="XP_014678607.1"/>
    </source>
</evidence>
<dbReference type="Proteomes" id="UP000695022">
    <property type="component" value="Unplaced"/>
</dbReference>
<name>A0ABM1F2D6_PRICU</name>
<organism evidence="1 2">
    <name type="scientific">Priapulus caudatus</name>
    <name type="common">Priapulid worm</name>
    <dbReference type="NCBI Taxonomy" id="37621"/>
    <lineage>
        <taxon>Eukaryota</taxon>
        <taxon>Metazoa</taxon>
        <taxon>Ecdysozoa</taxon>
        <taxon>Scalidophora</taxon>
        <taxon>Priapulida</taxon>
        <taxon>Priapulimorpha</taxon>
        <taxon>Priapulimorphida</taxon>
        <taxon>Priapulidae</taxon>
        <taxon>Priapulus</taxon>
    </lineage>
</organism>
<proteinExistence type="predicted"/>
<dbReference type="GeneID" id="106818407"/>